<dbReference type="GO" id="GO:0003677">
    <property type="term" value="F:DNA binding"/>
    <property type="evidence" value="ECO:0007669"/>
    <property type="project" value="UniProtKB-KW"/>
</dbReference>
<dbReference type="InterPro" id="IPR048988">
    <property type="entry name" value="STAT_linker"/>
</dbReference>
<keyword evidence="4" id="KW-0963">Cytoplasm</keyword>
<dbReference type="PROSITE" id="PS50001">
    <property type="entry name" value="SH2"/>
    <property type="match status" value="1"/>
</dbReference>
<reference evidence="15" key="2">
    <citation type="journal article" date="2015" name="Gigascience">
        <title>Reconstructing a comprehensive transcriptome assembly of a white-pupal translocated strain of the pest fruit fly Bactrocera cucurbitae.</title>
        <authorList>
            <person name="Sim S.B."/>
            <person name="Calla B."/>
            <person name="Hall B."/>
            <person name="DeRego T."/>
            <person name="Geib S.M."/>
        </authorList>
    </citation>
    <scope>NUCLEOTIDE SEQUENCE</scope>
</reference>
<name>A0A0A1WU24_ZEUCU</name>
<evidence type="ECO:0000256" key="4">
    <source>
        <dbReference type="ARBA" id="ARBA00022490"/>
    </source>
</evidence>
<dbReference type="SUPFAM" id="SSF55550">
    <property type="entry name" value="SH2 domain"/>
    <property type="match status" value="1"/>
</dbReference>
<dbReference type="CDD" id="cd14801">
    <property type="entry name" value="STAT_DBD"/>
    <property type="match status" value="1"/>
</dbReference>
<comment type="subcellular location">
    <subcellularLocation>
        <location evidence="2">Cytoplasm</location>
    </subcellularLocation>
    <subcellularLocation>
        <location evidence="1">Nucleus</location>
    </subcellularLocation>
</comment>
<evidence type="ECO:0000256" key="13">
    <source>
        <dbReference type="SAM" id="MobiDB-lite"/>
    </source>
</evidence>
<dbReference type="InterPro" id="IPR013800">
    <property type="entry name" value="STAT_TF_alpha"/>
</dbReference>
<organism evidence="15">
    <name type="scientific">Zeugodacus cucurbitae</name>
    <name type="common">Melon fruit fly</name>
    <name type="synonym">Bactrocera cucurbitae</name>
    <dbReference type="NCBI Taxonomy" id="28588"/>
    <lineage>
        <taxon>Eukaryota</taxon>
        <taxon>Metazoa</taxon>
        <taxon>Ecdysozoa</taxon>
        <taxon>Arthropoda</taxon>
        <taxon>Hexapoda</taxon>
        <taxon>Insecta</taxon>
        <taxon>Pterygota</taxon>
        <taxon>Neoptera</taxon>
        <taxon>Endopterygota</taxon>
        <taxon>Diptera</taxon>
        <taxon>Brachycera</taxon>
        <taxon>Muscomorpha</taxon>
        <taxon>Tephritoidea</taxon>
        <taxon>Tephritidae</taxon>
        <taxon>Zeugodacus</taxon>
        <taxon>Zeugodacus</taxon>
    </lineage>
</organism>
<protein>
    <submittedName>
        <fullName evidence="15">Signal transducer and transcription activator</fullName>
    </submittedName>
</protein>
<dbReference type="Gene3D" id="2.60.40.630">
    <property type="entry name" value="STAT transcription factor, DNA-binding domain"/>
    <property type="match status" value="1"/>
</dbReference>
<evidence type="ECO:0000313" key="15">
    <source>
        <dbReference type="EMBL" id="JAD02025.1"/>
    </source>
</evidence>
<dbReference type="AlphaFoldDB" id="A0A0A1WU24"/>
<reference evidence="15" key="1">
    <citation type="submission" date="2014-11" db="EMBL/GenBank/DDBJ databases">
        <authorList>
            <person name="Geib S."/>
        </authorList>
    </citation>
    <scope>NUCLEOTIDE SEQUENCE</scope>
</reference>
<keyword evidence="6 12" id="KW-0727">SH2 domain</keyword>
<evidence type="ECO:0000259" key="14">
    <source>
        <dbReference type="PROSITE" id="PS50001"/>
    </source>
</evidence>
<evidence type="ECO:0000256" key="8">
    <source>
        <dbReference type="ARBA" id="ARBA00023125"/>
    </source>
</evidence>
<dbReference type="PANTHER" id="PTHR11801">
    <property type="entry name" value="SIGNAL TRANSDUCER AND ACTIVATOR OF TRANSCRIPTION"/>
    <property type="match status" value="1"/>
</dbReference>
<evidence type="ECO:0000256" key="1">
    <source>
        <dbReference type="ARBA" id="ARBA00004123"/>
    </source>
</evidence>
<evidence type="ECO:0000256" key="6">
    <source>
        <dbReference type="ARBA" id="ARBA00022999"/>
    </source>
</evidence>
<keyword evidence="5" id="KW-0597">Phosphoprotein</keyword>
<evidence type="ECO:0000256" key="9">
    <source>
        <dbReference type="ARBA" id="ARBA00023159"/>
    </source>
</evidence>
<dbReference type="InterPro" id="IPR012345">
    <property type="entry name" value="STAT_TF_DNA-bd_N"/>
</dbReference>
<evidence type="ECO:0000256" key="10">
    <source>
        <dbReference type="ARBA" id="ARBA00023163"/>
    </source>
</evidence>
<dbReference type="InterPro" id="IPR015988">
    <property type="entry name" value="STAT_TF_CC"/>
</dbReference>
<feature type="region of interest" description="Disordered" evidence="13">
    <location>
        <begin position="514"/>
        <end position="534"/>
    </location>
</feature>
<proteinExistence type="inferred from homology"/>
<dbReference type="Pfam" id="PF01017">
    <property type="entry name" value="STAT_alpha"/>
    <property type="match status" value="1"/>
</dbReference>
<dbReference type="GO" id="GO:0005634">
    <property type="term" value="C:nucleus"/>
    <property type="evidence" value="ECO:0007669"/>
    <property type="project" value="UniProtKB-SubCell"/>
</dbReference>
<dbReference type="Gene3D" id="1.10.238.10">
    <property type="entry name" value="EF-hand"/>
    <property type="match status" value="1"/>
</dbReference>
<comment type="similarity">
    <text evidence="3">Belongs to the transcription factor STAT family.</text>
</comment>
<feature type="region of interest" description="Disordered" evidence="13">
    <location>
        <begin position="548"/>
        <end position="569"/>
    </location>
</feature>
<dbReference type="Pfam" id="PF02864">
    <property type="entry name" value="STAT_bind"/>
    <property type="match status" value="1"/>
</dbReference>
<evidence type="ECO:0000256" key="2">
    <source>
        <dbReference type="ARBA" id="ARBA00004496"/>
    </source>
</evidence>
<dbReference type="GO" id="GO:0007165">
    <property type="term" value="P:signal transduction"/>
    <property type="evidence" value="ECO:0007669"/>
    <property type="project" value="InterPro"/>
</dbReference>
<keyword evidence="10" id="KW-0804">Transcription</keyword>
<dbReference type="Gene3D" id="1.20.1050.20">
    <property type="entry name" value="STAT transcription factor, all-alpha domain"/>
    <property type="match status" value="1"/>
</dbReference>
<dbReference type="InterPro" id="IPR036860">
    <property type="entry name" value="SH2_dom_sf"/>
</dbReference>
<dbReference type="SUPFAM" id="SSF49417">
    <property type="entry name" value="p53-like transcription factors"/>
    <property type="match status" value="1"/>
</dbReference>
<dbReference type="EMBL" id="GBXI01012267">
    <property type="protein sequence ID" value="JAD02025.1"/>
    <property type="molecule type" value="Transcribed_RNA"/>
</dbReference>
<dbReference type="SUPFAM" id="SSF47655">
    <property type="entry name" value="STAT"/>
    <property type="match status" value="1"/>
</dbReference>
<dbReference type="InterPro" id="IPR001217">
    <property type="entry name" value="STAT"/>
</dbReference>
<dbReference type="Gene3D" id="3.30.505.10">
    <property type="entry name" value="SH2 domain"/>
    <property type="match status" value="1"/>
</dbReference>
<dbReference type="CDD" id="cd09919">
    <property type="entry name" value="SH2_STAT_family"/>
    <property type="match status" value="1"/>
</dbReference>
<evidence type="ECO:0000256" key="11">
    <source>
        <dbReference type="ARBA" id="ARBA00023242"/>
    </source>
</evidence>
<dbReference type="InterPro" id="IPR000980">
    <property type="entry name" value="SH2"/>
</dbReference>
<gene>
    <name evidence="15" type="primary">Stat92E_1</name>
    <name evidence="15" type="ORF">g.43769</name>
</gene>
<keyword evidence="7" id="KW-0805">Transcription regulation</keyword>
<evidence type="ECO:0000256" key="5">
    <source>
        <dbReference type="ARBA" id="ARBA00022553"/>
    </source>
</evidence>
<dbReference type="GO" id="GO:0005737">
    <property type="term" value="C:cytoplasm"/>
    <property type="evidence" value="ECO:0007669"/>
    <property type="project" value="UniProtKB-SubCell"/>
</dbReference>
<evidence type="ECO:0000256" key="3">
    <source>
        <dbReference type="ARBA" id="ARBA00005586"/>
    </source>
</evidence>
<sequence>MNAEMIISPGTGNGGMVPSLGDDDLIQLYSDLQHLSASILAFQSDQHQQSTERNGLIMTLGNLLQEYGVIQDQLIGTLKAWQRKQTLAGNGAPPPSNLDSIQKIVETLFDHITEIILFINNLLQMGNEAILNEYLQQAQELKHILIVSTFIVETQPPQVMRKLAGKNSATVRWLIGDKLGIHLSKPVVKCEILSEDLAKRLTVENIRMPPESSGTMTNNECEMIYDSNTRKFSATFSNLMISEAKRFERRGSENVTDKKHTLLFYTTAECKGHAINCWAISAPLIVIVHDNQASNAWATILWDNAFSAIEREPFKVPERVHYIQISEALDMYFGLYTNRHLTPDNLNTIANKLRLNETGQLNDFISFSQFCKDKMPNCAFSFWEWFYDIKKLTTTYLKEAWAKGHIVGFISKREASEILSRQAHGTFLLRFSDSTKGGVSIAYRDYCEIIMLEPWTSAGFLILSLTDRIRNLNCLKIVYPTMVASNAVFCTSPPRQTAKNGDGYVRTRIQVHANTPQPANDPQTSPQIQSGTTVSDNVHMQNGYSFSTEQSENSFDFRDPQTINWPDWDNSGSAASGDYFSGSSSLEFDQYRHIHIYN</sequence>
<dbReference type="InterPro" id="IPR008967">
    <property type="entry name" value="p53-like_TF_DNA-bd_sf"/>
</dbReference>
<evidence type="ECO:0000256" key="12">
    <source>
        <dbReference type="PROSITE-ProRule" id="PRU00191"/>
    </source>
</evidence>
<keyword evidence="8" id="KW-0238">DNA-binding</keyword>
<evidence type="ECO:0000256" key="7">
    <source>
        <dbReference type="ARBA" id="ARBA00023015"/>
    </source>
</evidence>
<dbReference type="InterPro" id="IPR013801">
    <property type="entry name" value="STAT_TF_DNA-bd"/>
</dbReference>
<keyword evidence="11" id="KW-0539">Nucleus</keyword>
<feature type="domain" description="SH2" evidence="14">
    <location>
        <begin position="401"/>
        <end position="444"/>
    </location>
</feature>
<keyword evidence="9" id="KW-0010">Activator</keyword>
<dbReference type="Pfam" id="PF21354">
    <property type="entry name" value="STAT_linker"/>
    <property type="match status" value="1"/>
</dbReference>
<dbReference type="Pfam" id="PF00017">
    <property type="entry name" value="SH2"/>
    <property type="match status" value="1"/>
</dbReference>
<dbReference type="GO" id="GO:0006357">
    <property type="term" value="P:regulation of transcription by RNA polymerase II"/>
    <property type="evidence" value="ECO:0007669"/>
    <property type="project" value="UniProtKB-ARBA"/>
</dbReference>
<dbReference type="GO" id="GO:0003700">
    <property type="term" value="F:DNA-binding transcription factor activity"/>
    <property type="evidence" value="ECO:0007669"/>
    <property type="project" value="InterPro"/>
</dbReference>
<accession>A0A0A1WU24</accession>